<sequence>MDVANGHYLVRFQSMVDYEVALTYSPWIVFRHHLTVHLWTMGFDPSRPFLNGVLA</sequence>
<protein>
    <recommendedName>
        <fullName evidence="1">DUF4283 domain-containing protein</fullName>
    </recommendedName>
</protein>
<dbReference type="Proteomes" id="UP001358586">
    <property type="component" value="Chromosome 11"/>
</dbReference>
<reference evidence="2 3" key="1">
    <citation type="submission" date="2023-03" db="EMBL/GenBank/DDBJ databases">
        <title>WGS of Gossypium arboreum.</title>
        <authorList>
            <person name="Yu D."/>
        </authorList>
    </citation>
    <scope>NUCLEOTIDE SEQUENCE [LARGE SCALE GENOMIC DNA]</scope>
    <source>
        <tissue evidence="2">Leaf</tissue>
    </source>
</reference>
<proteinExistence type="predicted"/>
<dbReference type="EMBL" id="JARKNE010000011">
    <property type="protein sequence ID" value="KAK5785348.1"/>
    <property type="molecule type" value="Genomic_DNA"/>
</dbReference>
<evidence type="ECO:0000313" key="3">
    <source>
        <dbReference type="Proteomes" id="UP001358586"/>
    </source>
</evidence>
<organism evidence="2 3">
    <name type="scientific">Gossypium arboreum</name>
    <name type="common">Tree cotton</name>
    <name type="synonym">Gossypium nanking</name>
    <dbReference type="NCBI Taxonomy" id="29729"/>
    <lineage>
        <taxon>Eukaryota</taxon>
        <taxon>Viridiplantae</taxon>
        <taxon>Streptophyta</taxon>
        <taxon>Embryophyta</taxon>
        <taxon>Tracheophyta</taxon>
        <taxon>Spermatophyta</taxon>
        <taxon>Magnoliopsida</taxon>
        <taxon>eudicotyledons</taxon>
        <taxon>Gunneridae</taxon>
        <taxon>Pentapetalae</taxon>
        <taxon>rosids</taxon>
        <taxon>malvids</taxon>
        <taxon>Malvales</taxon>
        <taxon>Malvaceae</taxon>
        <taxon>Malvoideae</taxon>
        <taxon>Gossypium</taxon>
    </lineage>
</organism>
<dbReference type="InterPro" id="IPR025558">
    <property type="entry name" value="DUF4283"/>
</dbReference>
<dbReference type="Pfam" id="PF14111">
    <property type="entry name" value="DUF4283"/>
    <property type="match status" value="1"/>
</dbReference>
<name>A0ABR0N442_GOSAR</name>
<accession>A0ABR0N442</accession>
<evidence type="ECO:0000259" key="1">
    <source>
        <dbReference type="Pfam" id="PF14111"/>
    </source>
</evidence>
<comment type="caution">
    <text evidence="2">The sequence shown here is derived from an EMBL/GenBank/DDBJ whole genome shotgun (WGS) entry which is preliminary data.</text>
</comment>
<gene>
    <name evidence="2" type="ORF">PVK06_039922</name>
</gene>
<evidence type="ECO:0000313" key="2">
    <source>
        <dbReference type="EMBL" id="KAK5785348.1"/>
    </source>
</evidence>
<feature type="domain" description="DUF4283" evidence="1">
    <location>
        <begin position="4"/>
        <end position="46"/>
    </location>
</feature>
<keyword evidence="3" id="KW-1185">Reference proteome</keyword>